<dbReference type="PROSITE" id="PS51078">
    <property type="entry name" value="ICLR_ED"/>
    <property type="match status" value="1"/>
</dbReference>
<accession>A0A127A525</accession>
<dbReference type="Pfam" id="PF01614">
    <property type="entry name" value="IclR_C"/>
    <property type="match status" value="1"/>
</dbReference>
<dbReference type="Gene3D" id="1.10.10.10">
    <property type="entry name" value="Winged helix-like DNA-binding domain superfamily/Winged helix DNA-binding domain"/>
    <property type="match status" value="1"/>
</dbReference>
<feature type="region of interest" description="Disordered" evidence="4">
    <location>
        <begin position="1"/>
        <end position="20"/>
    </location>
</feature>
<evidence type="ECO:0000259" key="5">
    <source>
        <dbReference type="PROSITE" id="PS51078"/>
    </source>
</evidence>
<dbReference type="EMBL" id="CP014518">
    <property type="protein sequence ID" value="AMM33874.1"/>
    <property type="molecule type" value="Genomic_DNA"/>
</dbReference>
<keyword evidence="7" id="KW-1185">Reference proteome</keyword>
<name>A0A127A525_9MICC</name>
<evidence type="ECO:0000256" key="1">
    <source>
        <dbReference type="ARBA" id="ARBA00023015"/>
    </source>
</evidence>
<keyword evidence="1" id="KW-0805">Transcription regulation</keyword>
<dbReference type="InterPro" id="IPR036390">
    <property type="entry name" value="WH_DNA-bd_sf"/>
</dbReference>
<dbReference type="AlphaFoldDB" id="A0A127A525"/>
<dbReference type="SUPFAM" id="SSF46785">
    <property type="entry name" value="Winged helix' DNA-binding domain"/>
    <property type="match status" value="1"/>
</dbReference>
<dbReference type="Gene3D" id="3.30.450.40">
    <property type="match status" value="1"/>
</dbReference>
<gene>
    <name evidence="6" type="ORF">SA2016_3210</name>
</gene>
<dbReference type="PANTHER" id="PTHR30136:SF35">
    <property type="entry name" value="HTH-TYPE TRANSCRIPTIONAL REGULATOR RV1719"/>
    <property type="match status" value="1"/>
</dbReference>
<dbReference type="Pfam" id="PF09339">
    <property type="entry name" value="HTH_IclR"/>
    <property type="match status" value="1"/>
</dbReference>
<feature type="domain" description="IclR-ED" evidence="5">
    <location>
        <begin position="102"/>
        <end position="283"/>
    </location>
</feature>
<dbReference type="InterPro" id="IPR036388">
    <property type="entry name" value="WH-like_DNA-bd_sf"/>
</dbReference>
<dbReference type="GO" id="GO:0045892">
    <property type="term" value="P:negative regulation of DNA-templated transcription"/>
    <property type="evidence" value="ECO:0007669"/>
    <property type="project" value="TreeGrafter"/>
</dbReference>
<keyword evidence="3" id="KW-0804">Transcription</keyword>
<proteinExistence type="predicted"/>
<dbReference type="InterPro" id="IPR014757">
    <property type="entry name" value="Tscrpt_reg_IclR_C"/>
</dbReference>
<keyword evidence="2" id="KW-0238">DNA-binding</keyword>
<dbReference type="InterPro" id="IPR005471">
    <property type="entry name" value="Tscrpt_reg_IclR_N"/>
</dbReference>
<dbReference type="InterPro" id="IPR050707">
    <property type="entry name" value="HTH_MetabolicPath_Reg"/>
</dbReference>
<dbReference type="SUPFAM" id="SSF55781">
    <property type="entry name" value="GAF domain-like"/>
    <property type="match status" value="1"/>
</dbReference>
<dbReference type="InterPro" id="IPR029016">
    <property type="entry name" value="GAF-like_dom_sf"/>
</dbReference>
<sequence length="287" mass="30978">MNAQRPAASASGPEGWDDEELAAPVARRDGARELSSGVKPLLVLGKIRGILDSFTLSRPALTLSEIRAATGYPTSTVQRLVANLVAEEFLDREGDRVRIGVKFAYWAAPATRGLDELEIIKPVLEGLRDLTGETVTLFRLEENVRVCVAMAETRHALRREMHVGKLLPLHAGSAGRVLLAWNPDAEAAVLSSTLERLTEHTITDPDRLRSDVDQTRRDGYAITSDERDEGATGLAAPVFTSMGDLAGALSVSGPSLRVTAEKCQAWIEPLVAAAEQATRLIGGRLPR</sequence>
<evidence type="ECO:0000313" key="6">
    <source>
        <dbReference type="EMBL" id="AMM33874.1"/>
    </source>
</evidence>
<dbReference type="SMART" id="SM00346">
    <property type="entry name" value="HTH_ICLR"/>
    <property type="match status" value="1"/>
</dbReference>
<dbReference type="PATRIC" id="fig|37927.3.peg.3295"/>
<dbReference type="KEGG" id="satk:SA2016_3210"/>
<reference evidence="6 7" key="1">
    <citation type="submission" date="2016-02" db="EMBL/GenBank/DDBJ databases">
        <title>Complete genome of Sinomonas atrocyanea KCTC 3377.</title>
        <authorList>
            <person name="Kim K.M."/>
        </authorList>
    </citation>
    <scope>NUCLEOTIDE SEQUENCE [LARGE SCALE GENOMIC DNA]</scope>
    <source>
        <strain evidence="6 7">KCTC 3377</strain>
    </source>
</reference>
<evidence type="ECO:0000256" key="4">
    <source>
        <dbReference type="SAM" id="MobiDB-lite"/>
    </source>
</evidence>
<dbReference type="GO" id="GO:0003677">
    <property type="term" value="F:DNA binding"/>
    <property type="evidence" value="ECO:0007669"/>
    <property type="project" value="UniProtKB-KW"/>
</dbReference>
<evidence type="ECO:0000256" key="2">
    <source>
        <dbReference type="ARBA" id="ARBA00023125"/>
    </source>
</evidence>
<dbReference type="RefSeq" id="WP_229710742.1">
    <property type="nucleotide sequence ID" value="NZ_BJMO01000068.1"/>
</dbReference>
<dbReference type="STRING" id="37927.SA2016_3210"/>
<dbReference type="Proteomes" id="UP000070134">
    <property type="component" value="Chromosome"/>
</dbReference>
<dbReference type="GO" id="GO:0003700">
    <property type="term" value="F:DNA-binding transcription factor activity"/>
    <property type="evidence" value="ECO:0007669"/>
    <property type="project" value="TreeGrafter"/>
</dbReference>
<protein>
    <submittedName>
        <fullName evidence="6">IclR family protein transcriptional regulator</fullName>
    </submittedName>
</protein>
<organism evidence="6 7">
    <name type="scientific">Sinomonas atrocyanea</name>
    <dbReference type="NCBI Taxonomy" id="37927"/>
    <lineage>
        <taxon>Bacteria</taxon>
        <taxon>Bacillati</taxon>
        <taxon>Actinomycetota</taxon>
        <taxon>Actinomycetes</taxon>
        <taxon>Micrococcales</taxon>
        <taxon>Micrococcaceae</taxon>
        <taxon>Sinomonas</taxon>
    </lineage>
</organism>
<evidence type="ECO:0000313" key="7">
    <source>
        <dbReference type="Proteomes" id="UP000070134"/>
    </source>
</evidence>
<dbReference type="PANTHER" id="PTHR30136">
    <property type="entry name" value="HELIX-TURN-HELIX TRANSCRIPTIONAL REGULATOR, ICLR FAMILY"/>
    <property type="match status" value="1"/>
</dbReference>
<evidence type="ECO:0000256" key="3">
    <source>
        <dbReference type="ARBA" id="ARBA00023163"/>
    </source>
</evidence>